<gene>
    <name evidence="7" type="ORF">RP75_22805</name>
</gene>
<keyword evidence="8" id="KW-1185">Reference proteome</keyword>
<dbReference type="InterPro" id="IPR036271">
    <property type="entry name" value="Tet_transcr_reg_TetR-rel_C_sf"/>
</dbReference>
<accession>A0ABR5D1W6</accession>
<name>A0ABR5D1W6_9HYPH</name>
<dbReference type="InterPro" id="IPR009057">
    <property type="entry name" value="Homeodomain-like_sf"/>
</dbReference>
<evidence type="ECO:0000256" key="4">
    <source>
        <dbReference type="PROSITE-ProRule" id="PRU00335"/>
    </source>
</evidence>
<feature type="DNA-binding region" description="H-T-H motif" evidence="4">
    <location>
        <begin position="40"/>
        <end position="59"/>
    </location>
</feature>
<evidence type="ECO:0000259" key="6">
    <source>
        <dbReference type="PROSITE" id="PS50977"/>
    </source>
</evidence>
<comment type="caution">
    <text evidence="7">The sequence shown here is derived from an EMBL/GenBank/DDBJ whole genome shotgun (WGS) entry which is preliminary data.</text>
</comment>
<dbReference type="SUPFAM" id="SSF46689">
    <property type="entry name" value="Homeodomain-like"/>
    <property type="match status" value="1"/>
</dbReference>
<evidence type="ECO:0000313" key="7">
    <source>
        <dbReference type="EMBL" id="KJF71050.1"/>
    </source>
</evidence>
<feature type="domain" description="HTH tetR-type" evidence="6">
    <location>
        <begin position="17"/>
        <end position="77"/>
    </location>
</feature>
<evidence type="ECO:0000313" key="8">
    <source>
        <dbReference type="Proteomes" id="UP000032564"/>
    </source>
</evidence>
<organism evidence="7 8">
    <name type="scientific">Agrobacterium arsenijevicii</name>
    <dbReference type="NCBI Taxonomy" id="1585697"/>
    <lineage>
        <taxon>Bacteria</taxon>
        <taxon>Pseudomonadati</taxon>
        <taxon>Pseudomonadota</taxon>
        <taxon>Alphaproteobacteria</taxon>
        <taxon>Hyphomicrobiales</taxon>
        <taxon>Rhizobiaceae</taxon>
        <taxon>Rhizobium/Agrobacterium group</taxon>
        <taxon>Agrobacterium</taxon>
    </lineage>
</organism>
<keyword evidence="2 4" id="KW-0238">DNA-binding</keyword>
<dbReference type="PANTHER" id="PTHR47506:SF1">
    <property type="entry name" value="HTH-TYPE TRANSCRIPTIONAL REGULATOR YJDC"/>
    <property type="match status" value="1"/>
</dbReference>
<keyword evidence="1" id="KW-0805">Transcription regulation</keyword>
<dbReference type="Gene3D" id="1.10.357.10">
    <property type="entry name" value="Tetracycline Repressor, domain 2"/>
    <property type="match status" value="1"/>
</dbReference>
<dbReference type="SUPFAM" id="SSF48498">
    <property type="entry name" value="Tetracyclin repressor-like, C-terminal domain"/>
    <property type="match status" value="1"/>
</dbReference>
<protein>
    <submittedName>
        <fullName evidence="7">TetR family transcriptional regulator</fullName>
    </submittedName>
</protein>
<evidence type="ECO:0000256" key="1">
    <source>
        <dbReference type="ARBA" id="ARBA00023015"/>
    </source>
</evidence>
<dbReference type="InterPro" id="IPR001647">
    <property type="entry name" value="HTH_TetR"/>
</dbReference>
<dbReference type="RefSeq" id="WP_045022854.1">
    <property type="nucleotide sequence ID" value="NZ_CP166105.1"/>
</dbReference>
<keyword evidence="3" id="KW-0804">Transcription</keyword>
<dbReference type="Gene3D" id="1.10.10.60">
    <property type="entry name" value="Homeodomain-like"/>
    <property type="match status" value="1"/>
</dbReference>
<dbReference type="EMBL" id="JWIT01000022">
    <property type="protein sequence ID" value="KJF71050.1"/>
    <property type="molecule type" value="Genomic_DNA"/>
</dbReference>
<sequence length="199" mass="21429">MSDTNKSNSRPRGRPRRFDPDQGVVTAQHLFHARGYDAVGVAEITSALGINPPSFYAAFGSKAGLFARALDHYASTKAIPLQDILRPDRPVAECLAAVLEDAARRYAADSAAAGCLVLESIGCHDEEARATARVFHKAALDTLREYISARHSDEAERVTDFVSSTMAGMSAQARDGMDLARLLETARIAGRAIARELSV</sequence>
<feature type="region of interest" description="Disordered" evidence="5">
    <location>
        <begin position="1"/>
        <end position="21"/>
    </location>
</feature>
<dbReference type="Proteomes" id="UP000032564">
    <property type="component" value="Unassembled WGS sequence"/>
</dbReference>
<proteinExistence type="predicted"/>
<evidence type="ECO:0000256" key="3">
    <source>
        <dbReference type="ARBA" id="ARBA00023163"/>
    </source>
</evidence>
<dbReference type="Pfam" id="PF00440">
    <property type="entry name" value="TetR_N"/>
    <property type="match status" value="1"/>
</dbReference>
<evidence type="ECO:0000256" key="5">
    <source>
        <dbReference type="SAM" id="MobiDB-lite"/>
    </source>
</evidence>
<reference evidence="7 8" key="1">
    <citation type="submission" date="2014-12" db="EMBL/GenBank/DDBJ databases">
        <authorList>
            <person name="Kuzmanovic N."/>
            <person name="Pulawska J."/>
            <person name="Obradovic A."/>
        </authorList>
    </citation>
    <scope>NUCLEOTIDE SEQUENCE [LARGE SCALE GENOMIC DNA]</scope>
    <source>
        <strain evidence="7 8">KFB 330</strain>
    </source>
</reference>
<evidence type="ECO:0000256" key="2">
    <source>
        <dbReference type="ARBA" id="ARBA00023125"/>
    </source>
</evidence>
<dbReference type="PROSITE" id="PS50977">
    <property type="entry name" value="HTH_TETR_2"/>
    <property type="match status" value="1"/>
</dbReference>
<dbReference type="PANTHER" id="PTHR47506">
    <property type="entry name" value="TRANSCRIPTIONAL REGULATORY PROTEIN"/>
    <property type="match status" value="1"/>
</dbReference>